<dbReference type="GO" id="GO:0016874">
    <property type="term" value="F:ligase activity"/>
    <property type="evidence" value="ECO:0007669"/>
    <property type="project" value="UniProtKB-KW"/>
</dbReference>
<dbReference type="SUPFAM" id="SSF56059">
    <property type="entry name" value="Glutathione synthetase ATP-binding domain-like"/>
    <property type="match status" value="1"/>
</dbReference>
<proteinExistence type="predicted"/>
<keyword evidence="3 4" id="KW-0067">ATP-binding</keyword>
<evidence type="ECO:0000256" key="4">
    <source>
        <dbReference type="PROSITE-ProRule" id="PRU00409"/>
    </source>
</evidence>
<sequence>MKKFLVLGIGNAQVDLYKKLHGKFEIHGLSNTKEGRGYEYCDYFECIDITELDKVLDYARNKEIDYVYSVGSDVAMPTVAFVCEQLNLPHFVSYNTAKVCNNKALFRNELKKVYGAVPFQVIKAIPSGELDLTYPLIVKPVDSQGQRGVSTANSDDDLSECFDFAKQYSRTGDVILERKVTGVEISVNAYVKNGEVSFFLPSDREAWEQFDGGIIHKHILPVSISDNAISNVKRLVEETVLAIGIKNGPAYFQIKMEQDTPYLIEVTPRFDGCHMWNLIERSTGVDLLDNAIEHLLNSDFLTVEYFSVKPACLEFICQPPGEIFNSYQSSSKPGYLELYYSPGDTIKRMNGKMEKCGFRIDLVK</sequence>
<dbReference type="Proteomes" id="UP000519126">
    <property type="component" value="Unassembled WGS sequence"/>
</dbReference>
<evidence type="ECO:0000313" key="6">
    <source>
        <dbReference type="EMBL" id="NMF48121.1"/>
    </source>
</evidence>
<dbReference type="GO" id="GO:0005524">
    <property type="term" value="F:ATP binding"/>
    <property type="evidence" value="ECO:0007669"/>
    <property type="project" value="UniProtKB-UniRule"/>
</dbReference>
<evidence type="ECO:0000259" key="5">
    <source>
        <dbReference type="PROSITE" id="PS50975"/>
    </source>
</evidence>
<dbReference type="PROSITE" id="PS50975">
    <property type="entry name" value="ATP_GRASP"/>
    <property type="match status" value="1"/>
</dbReference>
<comment type="caution">
    <text evidence="6">The sequence shown here is derived from an EMBL/GenBank/DDBJ whole genome shotgun (WGS) entry which is preliminary data.</text>
</comment>
<dbReference type="EMBL" id="JABBCX010000003">
    <property type="protein sequence ID" value="NMF48121.1"/>
    <property type="molecule type" value="Genomic_DNA"/>
</dbReference>
<dbReference type="InterPro" id="IPR052032">
    <property type="entry name" value="ATP-dep_AA_Ligase"/>
</dbReference>
<dbReference type="PANTHER" id="PTHR43585:SF2">
    <property type="entry name" value="ATP-GRASP ENZYME FSQD"/>
    <property type="match status" value="1"/>
</dbReference>
<gene>
    <name evidence="6" type="ORF">HHL01_07990</name>
</gene>
<evidence type="ECO:0000256" key="2">
    <source>
        <dbReference type="ARBA" id="ARBA00022741"/>
    </source>
</evidence>
<name>A0A7X9YFW3_9GAMM</name>
<dbReference type="Gene3D" id="3.30.470.20">
    <property type="entry name" value="ATP-grasp fold, B domain"/>
    <property type="match status" value="1"/>
</dbReference>
<feature type="domain" description="ATP-grasp" evidence="5">
    <location>
        <begin position="103"/>
        <end position="296"/>
    </location>
</feature>
<organism evidence="6 7">
    <name type="scientific">Pseudoalteromonas arctica</name>
    <dbReference type="NCBI Taxonomy" id="394751"/>
    <lineage>
        <taxon>Bacteria</taxon>
        <taxon>Pseudomonadati</taxon>
        <taxon>Pseudomonadota</taxon>
        <taxon>Gammaproteobacteria</taxon>
        <taxon>Alteromonadales</taxon>
        <taxon>Pseudoalteromonadaceae</taxon>
        <taxon>Pseudoalteromonas</taxon>
    </lineage>
</organism>
<accession>A0A7X9YFW3</accession>
<dbReference type="InterPro" id="IPR011761">
    <property type="entry name" value="ATP-grasp"/>
</dbReference>
<dbReference type="Pfam" id="PF13535">
    <property type="entry name" value="ATP-grasp_4"/>
    <property type="match status" value="1"/>
</dbReference>
<evidence type="ECO:0000256" key="1">
    <source>
        <dbReference type="ARBA" id="ARBA00022598"/>
    </source>
</evidence>
<dbReference type="InterPro" id="IPR013815">
    <property type="entry name" value="ATP_grasp_subdomain_1"/>
</dbReference>
<dbReference type="GO" id="GO:0046872">
    <property type="term" value="F:metal ion binding"/>
    <property type="evidence" value="ECO:0007669"/>
    <property type="project" value="InterPro"/>
</dbReference>
<evidence type="ECO:0000313" key="7">
    <source>
        <dbReference type="Proteomes" id="UP000519126"/>
    </source>
</evidence>
<reference evidence="6 7" key="1">
    <citation type="submission" date="2020-04" db="EMBL/GenBank/DDBJ databases">
        <title>Genome Sequencing and Assembley of Pseudoalteromonas artica.</title>
        <authorList>
            <person name="Akerly B."/>
            <person name="Cook G."/>
        </authorList>
    </citation>
    <scope>NUCLEOTIDE SEQUENCE [LARGE SCALE GENOMIC DNA]</scope>
    <source>
        <strain evidence="6 7">NEC-BIFX-0059</strain>
    </source>
</reference>
<dbReference type="Gene3D" id="3.40.50.20">
    <property type="match status" value="1"/>
</dbReference>
<dbReference type="RefSeq" id="WP_170071640.1">
    <property type="nucleotide sequence ID" value="NZ_JABBCX010000003.1"/>
</dbReference>
<protein>
    <submittedName>
        <fullName evidence="6">ATP-grasp domain-containing protein</fullName>
    </submittedName>
</protein>
<evidence type="ECO:0000256" key="3">
    <source>
        <dbReference type="ARBA" id="ARBA00022840"/>
    </source>
</evidence>
<dbReference type="PANTHER" id="PTHR43585">
    <property type="entry name" value="FUMIPYRROLE BIOSYNTHESIS PROTEIN C"/>
    <property type="match status" value="1"/>
</dbReference>
<keyword evidence="2 4" id="KW-0547">Nucleotide-binding</keyword>
<keyword evidence="1" id="KW-0436">Ligase</keyword>
<dbReference type="Gene3D" id="3.30.1490.20">
    <property type="entry name" value="ATP-grasp fold, A domain"/>
    <property type="match status" value="1"/>
</dbReference>
<dbReference type="AlphaFoldDB" id="A0A7X9YFW3"/>